<keyword evidence="4 6" id="KW-1133">Transmembrane helix</keyword>
<evidence type="ECO:0000256" key="5">
    <source>
        <dbReference type="ARBA" id="ARBA00023136"/>
    </source>
</evidence>
<dbReference type="InterPro" id="IPR051401">
    <property type="entry name" value="GtrA_CellWall_Glycosyl"/>
</dbReference>
<dbReference type="PANTHER" id="PTHR38459:SF1">
    <property type="entry name" value="PROPHAGE BACTOPRENOL-LINKED GLUCOSE TRANSLOCASE HOMOLOG"/>
    <property type="match status" value="1"/>
</dbReference>
<dbReference type="Pfam" id="PF04138">
    <property type="entry name" value="GtrA_DPMS_TM"/>
    <property type="match status" value="1"/>
</dbReference>
<dbReference type="EMBL" id="JACIJP010000006">
    <property type="protein sequence ID" value="MBB6125265.1"/>
    <property type="molecule type" value="Genomic_DNA"/>
</dbReference>
<feature type="transmembrane region" description="Helical" evidence="6">
    <location>
        <begin position="20"/>
        <end position="42"/>
    </location>
</feature>
<dbReference type="PANTHER" id="PTHR38459">
    <property type="entry name" value="PROPHAGE BACTOPRENOL-LINKED GLUCOSE TRANSLOCASE HOMOLOG"/>
    <property type="match status" value="1"/>
</dbReference>
<evidence type="ECO:0000256" key="2">
    <source>
        <dbReference type="ARBA" id="ARBA00009399"/>
    </source>
</evidence>
<evidence type="ECO:0000313" key="9">
    <source>
        <dbReference type="Proteomes" id="UP000552700"/>
    </source>
</evidence>
<feature type="transmembrane region" description="Helical" evidence="6">
    <location>
        <begin position="86"/>
        <end position="105"/>
    </location>
</feature>
<dbReference type="InterPro" id="IPR007267">
    <property type="entry name" value="GtrA_DPMS_TM"/>
</dbReference>
<comment type="similarity">
    <text evidence="2">Belongs to the GtrA family.</text>
</comment>
<keyword evidence="5 6" id="KW-0472">Membrane</keyword>
<comment type="subcellular location">
    <subcellularLocation>
        <location evidence="1">Membrane</location>
        <topology evidence="1">Multi-pass membrane protein</topology>
    </subcellularLocation>
</comment>
<dbReference type="RefSeq" id="WP_184081573.1">
    <property type="nucleotide sequence ID" value="NZ_JACIJP010000006.1"/>
</dbReference>
<evidence type="ECO:0000259" key="7">
    <source>
        <dbReference type="Pfam" id="PF04138"/>
    </source>
</evidence>
<organism evidence="8 9">
    <name type="scientific">Sphingobium subterraneum</name>
    <dbReference type="NCBI Taxonomy" id="627688"/>
    <lineage>
        <taxon>Bacteria</taxon>
        <taxon>Pseudomonadati</taxon>
        <taxon>Pseudomonadota</taxon>
        <taxon>Alphaproteobacteria</taxon>
        <taxon>Sphingomonadales</taxon>
        <taxon>Sphingomonadaceae</taxon>
        <taxon>Sphingobium</taxon>
    </lineage>
</organism>
<feature type="domain" description="GtrA/DPMS transmembrane" evidence="7">
    <location>
        <begin position="19"/>
        <end position="136"/>
    </location>
</feature>
<sequence length="137" mass="15466">MFRRIDFFHYATLAGQVSRFAVSGLVASLINLAVYHAGVVLGGIDPNVAWTAGFIAASAIAFILHDRWSFRTPTARSQKIPMARRFAVVSLSSFALNSFWVWLMVRHFGMPVWSPYPLVIGLSPALAFWFNRTWVFR</sequence>
<dbReference type="AlphaFoldDB" id="A0A841J9T6"/>
<accession>A0A841J9T6</accession>
<evidence type="ECO:0000256" key="4">
    <source>
        <dbReference type="ARBA" id="ARBA00022989"/>
    </source>
</evidence>
<keyword evidence="3 6" id="KW-0812">Transmembrane</keyword>
<feature type="transmembrane region" description="Helical" evidence="6">
    <location>
        <begin position="48"/>
        <end position="65"/>
    </location>
</feature>
<dbReference type="GO" id="GO:0005886">
    <property type="term" value="C:plasma membrane"/>
    <property type="evidence" value="ECO:0007669"/>
    <property type="project" value="TreeGrafter"/>
</dbReference>
<protein>
    <submittedName>
        <fullName evidence="8">Putative flippase GtrA</fullName>
    </submittedName>
</protein>
<feature type="transmembrane region" description="Helical" evidence="6">
    <location>
        <begin position="111"/>
        <end position="130"/>
    </location>
</feature>
<dbReference type="Proteomes" id="UP000552700">
    <property type="component" value="Unassembled WGS sequence"/>
</dbReference>
<evidence type="ECO:0000313" key="8">
    <source>
        <dbReference type="EMBL" id="MBB6125265.1"/>
    </source>
</evidence>
<gene>
    <name evidence="8" type="ORF">FHS92_003026</name>
</gene>
<evidence type="ECO:0000256" key="6">
    <source>
        <dbReference type="SAM" id="Phobius"/>
    </source>
</evidence>
<proteinExistence type="inferred from homology"/>
<evidence type="ECO:0000256" key="3">
    <source>
        <dbReference type="ARBA" id="ARBA00022692"/>
    </source>
</evidence>
<dbReference type="GO" id="GO:0000271">
    <property type="term" value="P:polysaccharide biosynthetic process"/>
    <property type="evidence" value="ECO:0007669"/>
    <property type="project" value="InterPro"/>
</dbReference>
<evidence type="ECO:0000256" key="1">
    <source>
        <dbReference type="ARBA" id="ARBA00004141"/>
    </source>
</evidence>
<name>A0A841J9T6_9SPHN</name>
<keyword evidence="9" id="KW-1185">Reference proteome</keyword>
<reference evidence="8 9" key="1">
    <citation type="submission" date="2020-08" db="EMBL/GenBank/DDBJ databases">
        <title>Genomic Encyclopedia of Type Strains, Phase IV (KMG-IV): sequencing the most valuable type-strain genomes for metagenomic binning, comparative biology and taxonomic classification.</title>
        <authorList>
            <person name="Goeker M."/>
        </authorList>
    </citation>
    <scope>NUCLEOTIDE SEQUENCE [LARGE SCALE GENOMIC DNA]</scope>
    <source>
        <strain evidence="8 9">DSM 102255</strain>
    </source>
</reference>
<comment type="caution">
    <text evidence="8">The sequence shown here is derived from an EMBL/GenBank/DDBJ whole genome shotgun (WGS) entry which is preliminary data.</text>
</comment>